<accession>A0A9X1V052</accession>
<organism evidence="1 2">
    <name type="scientific">Christiangramia lutea</name>
    <dbReference type="NCBI Taxonomy" id="1607951"/>
    <lineage>
        <taxon>Bacteria</taxon>
        <taxon>Pseudomonadati</taxon>
        <taxon>Bacteroidota</taxon>
        <taxon>Flavobacteriia</taxon>
        <taxon>Flavobacteriales</taxon>
        <taxon>Flavobacteriaceae</taxon>
        <taxon>Christiangramia</taxon>
    </lineage>
</organism>
<reference evidence="1" key="1">
    <citation type="submission" date="2022-03" db="EMBL/GenBank/DDBJ databases">
        <title>Gramella crocea sp. nov., isolated from activated sludge of a seafood processing plant.</title>
        <authorList>
            <person name="Zhang X."/>
        </authorList>
    </citation>
    <scope>NUCLEOTIDE SEQUENCE</scope>
    <source>
        <strain evidence="1">YJ019</strain>
    </source>
</reference>
<dbReference type="PANTHER" id="PTHR17985">
    <property type="entry name" value="SER/THR-RICH PROTEIN T10 IN DGCR REGION"/>
    <property type="match status" value="1"/>
</dbReference>
<dbReference type="Proteomes" id="UP001139226">
    <property type="component" value="Unassembled WGS sequence"/>
</dbReference>
<dbReference type="AlphaFoldDB" id="A0A9X1V052"/>
<dbReference type="EMBL" id="JAKVTV010000001">
    <property type="protein sequence ID" value="MCH4821718.1"/>
    <property type="molecule type" value="Genomic_DNA"/>
</dbReference>
<name>A0A9X1V052_9FLAO</name>
<proteinExistence type="predicted"/>
<dbReference type="PANTHER" id="PTHR17985:SF8">
    <property type="entry name" value="TRANSPORT AND GOLGI ORGANIZATION PROTEIN 2 HOMOLOG"/>
    <property type="match status" value="1"/>
</dbReference>
<sequence>MCTITLVPHPDSMNGFILTSNRDEAVSRKTLPPRSEIYAETKLYFPKDAKAGGTWIGVSEHLRCVCLMNGARKPHVRKPDYRKSRGVVVLDFLSEKKLKNSLKKYELDGIEPFTMVIVDWSNGLIFYELLWDGENRQVTKLPLKEHIWSSSPLYSEKMKTSRVEWFKDLKESKGFSPDSLLNFHLNAGVGNKEYDLIIDRGFLKTRSVSQVFNSKKELEFEYKDLETKETFKEYFQFNA</sequence>
<comment type="caution">
    <text evidence="1">The sequence shown here is derived from an EMBL/GenBank/DDBJ whole genome shotgun (WGS) entry which is preliminary data.</text>
</comment>
<dbReference type="Pfam" id="PF05742">
    <property type="entry name" value="TANGO2"/>
    <property type="match status" value="1"/>
</dbReference>
<gene>
    <name evidence="1" type="ORF">ML462_00910</name>
</gene>
<dbReference type="InterPro" id="IPR008551">
    <property type="entry name" value="TANGO2"/>
</dbReference>
<evidence type="ECO:0000313" key="1">
    <source>
        <dbReference type="EMBL" id="MCH4821718.1"/>
    </source>
</evidence>
<evidence type="ECO:0000313" key="2">
    <source>
        <dbReference type="Proteomes" id="UP001139226"/>
    </source>
</evidence>
<keyword evidence="2" id="KW-1185">Reference proteome</keyword>
<dbReference type="RefSeq" id="WP_240711850.1">
    <property type="nucleotide sequence ID" value="NZ_JAKVTV010000001.1"/>
</dbReference>
<protein>
    <submittedName>
        <fullName evidence="1">NRDE family protein</fullName>
    </submittedName>
</protein>